<comment type="caution">
    <text evidence="2">The sequence shown here is derived from an EMBL/GenBank/DDBJ whole genome shotgun (WGS) entry which is preliminary data.</text>
</comment>
<reference evidence="2 3" key="1">
    <citation type="journal article" date="2019" name="Int. J. Syst. Evol. Microbiol.">
        <title>Anaerobacillus alkaliphilus sp. nov., a novel alkaliphilic and moderately halophilic bacterium.</title>
        <authorList>
            <person name="Borsodi A.K."/>
            <person name="Aszalos J.M."/>
            <person name="Bihari P."/>
            <person name="Nagy I."/>
            <person name="Schumann P."/>
            <person name="Sproer C."/>
            <person name="Kovacs A.L."/>
            <person name="Boka K."/>
            <person name="Dobosy P."/>
            <person name="Ovari M."/>
            <person name="Szili-Kovacs T."/>
            <person name="Toth E."/>
        </authorList>
    </citation>
    <scope>NUCLEOTIDE SEQUENCE [LARGE SCALE GENOMIC DNA]</scope>
    <source>
        <strain evidence="2 3">B16-10</strain>
    </source>
</reference>
<evidence type="ECO:0000313" key="3">
    <source>
        <dbReference type="Proteomes" id="UP000290649"/>
    </source>
</evidence>
<sequence>MWLEARKNKITYTELAFSSYPKNEPNMKLFFISDVHHRKISEKIISEIKGNVDLIVIGGDLAEKGVPLSKIEENLKALTAIAPTYFVWGNNDYEIDHLKLETMLKNEGVVQLVNSSKMISNVLSPIYLIGVDDYGHHFDNLEEALKNCNGGFQILISHNPDIKKKIRENHQISLILSGHTHGGQIRLFGWGITEKAGFTKLKKDLYMLVSNGYGTTRLHLRMGAPAEAHVITLRSI</sequence>
<dbReference type="Gene3D" id="3.60.21.10">
    <property type="match status" value="1"/>
</dbReference>
<dbReference type="PANTHER" id="PTHR31302:SF32">
    <property type="entry name" value="PHOSPHOESTERASE"/>
    <property type="match status" value="1"/>
</dbReference>
<dbReference type="OrthoDB" id="9780884at2"/>
<evidence type="ECO:0000313" key="2">
    <source>
        <dbReference type="EMBL" id="RXJ04614.1"/>
    </source>
</evidence>
<dbReference type="PANTHER" id="PTHR31302">
    <property type="entry name" value="TRANSMEMBRANE PROTEIN WITH METALLOPHOSPHOESTERASE DOMAIN-RELATED"/>
    <property type="match status" value="1"/>
</dbReference>
<dbReference type="AlphaFoldDB" id="A0A4Q0VY28"/>
<dbReference type="GO" id="GO:0009245">
    <property type="term" value="P:lipid A biosynthetic process"/>
    <property type="evidence" value="ECO:0007669"/>
    <property type="project" value="TreeGrafter"/>
</dbReference>
<dbReference type="InterPro" id="IPR051158">
    <property type="entry name" value="Metallophosphoesterase_sf"/>
</dbReference>
<dbReference type="GO" id="GO:0008758">
    <property type="term" value="F:UDP-2,3-diacylglucosamine hydrolase activity"/>
    <property type="evidence" value="ECO:0007669"/>
    <property type="project" value="TreeGrafter"/>
</dbReference>
<dbReference type="EMBL" id="QOUX01000001">
    <property type="protein sequence ID" value="RXJ04614.1"/>
    <property type="molecule type" value="Genomic_DNA"/>
</dbReference>
<evidence type="ECO:0000259" key="1">
    <source>
        <dbReference type="Pfam" id="PF00149"/>
    </source>
</evidence>
<dbReference type="SUPFAM" id="SSF56300">
    <property type="entry name" value="Metallo-dependent phosphatases"/>
    <property type="match status" value="1"/>
</dbReference>
<dbReference type="InterPro" id="IPR029052">
    <property type="entry name" value="Metallo-depent_PP-like"/>
</dbReference>
<dbReference type="Proteomes" id="UP000290649">
    <property type="component" value="Unassembled WGS sequence"/>
</dbReference>
<dbReference type="Pfam" id="PF00149">
    <property type="entry name" value="Metallophos"/>
    <property type="match status" value="1"/>
</dbReference>
<keyword evidence="3" id="KW-1185">Reference proteome</keyword>
<proteinExistence type="predicted"/>
<accession>A0A4Q0VY28</accession>
<gene>
    <name evidence="2" type="ORF">DS745_00535</name>
</gene>
<name>A0A4Q0VY28_9BACI</name>
<dbReference type="GO" id="GO:0016020">
    <property type="term" value="C:membrane"/>
    <property type="evidence" value="ECO:0007669"/>
    <property type="project" value="GOC"/>
</dbReference>
<organism evidence="2 3">
    <name type="scientific">Anaerobacillus alkaliphilus</name>
    <dbReference type="NCBI Taxonomy" id="1548597"/>
    <lineage>
        <taxon>Bacteria</taxon>
        <taxon>Bacillati</taxon>
        <taxon>Bacillota</taxon>
        <taxon>Bacilli</taxon>
        <taxon>Bacillales</taxon>
        <taxon>Bacillaceae</taxon>
        <taxon>Anaerobacillus</taxon>
    </lineage>
</organism>
<dbReference type="InterPro" id="IPR004843">
    <property type="entry name" value="Calcineurin-like_PHP"/>
</dbReference>
<feature type="domain" description="Calcineurin-like phosphoesterase" evidence="1">
    <location>
        <begin position="27"/>
        <end position="182"/>
    </location>
</feature>
<protein>
    <submittedName>
        <fullName evidence="2">Metallophosphoesterase</fullName>
    </submittedName>
</protein>